<comment type="caution">
    <text evidence="10">The sequence shown here is derived from an EMBL/GenBank/DDBJ whole genome shotgun (WGS) entry which is preliminary data.</text>
</comment>
<dbReference type="FunFam" id="3.40.50.970:FF:000001">
    <property type="entry name" value="Pyruvate dehydrogenase E1 beta subunit"/>
    <property type="match status" value="1"/>
</dbReference>
<evidence type="ECO:0000256" key="7">
    <source>
        <dbReference type="ARBA" id="ARBA00023317"/>
    </source>
</evidence>
<dbReference type="SUPFAM" id="SSF52518">
    <property type="entry name" value="Thiamin diphosphate-binding fold (THDP-binding)"/>
    <property type="match status" value="2"/>
</dbReference>
<dbReference type="SUPFAM" id="SSF52922">
    <property type="entry name" value="TK C-terminal domain-like"/>
    <property type="match status" value="1"/>
</dbReference>
<dbReference type="EMBL" id="PYOC01000010">
    <property type="protein sequence ID" value="PSV44099.1"/>
    <property type="molecule type" value="Genomic_DNA"/>
</dbReference>
<feature type="domain" description="Transketolase-like pyrimidine-binding" evidence="9">
    <location>
        <begin position="342"/>
        <end position="517"/>
    </location>
</feature>
<dbReference type="InterPro" id="IPR017597">
    <property type="entry name" value="Pyrv_DH_E1_asu_subgrp-y"/>
</dbReference>
<dbReference type="CDD" id="cd07036">
    <property type="entry name" value="TPP_PYR_E1-PDHc-beta_like"/>
    <property type="match status" value="1"/>
</dbReference>
<dbReference type="PANTHER" id="PTHR43257:SF2">
    <property type="entry name" value="PYRUVATE DEHYDROGENASE E1 COMPONENT SUBUNIT BETA"/>
    <property type="match status" value="1"/>
</dbReference>
<accession>A0A2T3L438</accession>
<evidence type="ECO:0000256" key="6">
    <source>
        <dbReference type="ARBA" id="ARBA00023052"/>
    </source>
</evidence>
<comment type="function">
    <text evidence="8">The pyruvate dehydrogenase complex catalyzes the overall conversion of pyruvate to acetyl-CoA and CO(2).</text>
</comment>
<reference evidence="10 11" key="1">
    <citation type="submission" date="2018-03" db="EMBL/GenBank/DDBJ databases">
        <title>Whole genome sequencing of Histamine producing bacteria.</title>
        <authorList>
            <person name="Butler K."/>
        </authorList>
    </citation>
    <scope>NUCLEOTIDE SEQUENCE [LARGE SCALE GENOMIC DNA]</scope>
    <source>
        <strain evidence="10 11">ATCC 19614</strain>
    </source>
</reference>
<dbReference type="SMART" id="SM00861">
    <property type="entry name" value="Transket_pyr"/>
    <property type="match status" value="1"/>
</dbReference>
<keyword evidence="5 8" id="KW-0560">Oxidoreductase</keyword>
<dbReference type="InterPro" id="IPR001017">
    <property type="entry name" value="DH_E1"/>
</dbReference>
<dbReference type="InterPro" id="IPR009014">
    <property type="entry name" value="Transketo_C/PFOR_II"/>
</dbReference>
<comment type="catalytic activity">
    <reaction evidence="8">
        <text>N(6)-[(R)-lipoyl]-L-lysyl-[protein] + pyruvate + H(+) = N(6)-[(R)-S(8)-acetyldihydrolipoyl]-L-lysyl-[protein] + CO2</text>
        <dbReference type="Rhea" id="RHEA:19189"/>
        <dbReference type="Rhea" id="RHEA-COMP:10474"/>
        <dbReference type="Rhea" id="RHEA-COMP:10478"/>
        <dbReference type="ChEBI" id="CHEBI:15361"/>
        <dbReference type="ChEBI" id="CHEBI:15378"/>
        <dbReference type="ChEBI" id="CHEBI:16526"/>
        <dbReference type="ChEBI" id="CHEBI:83099"/>
        <dbReference type="ChEBI" id="CHEBI:83111"/>
        <dbReference type="EC" id="1.2.4.1"/>
    </reaction>
</comment>
<dbReference type="AlphaFoldDB" id="A0A2T3L438"/>
<comment type="subunit">
    <text evidence="4 8">Heterodimer of an alpha and a beta chain.</text>
</comment>
<dbReference type="NCBIfam" id="TIGR03182">
    <property type="entry name" value="PDH_E1_alph_y"/>
    <property type="match status" value="1"/>
</dbReference>
<evidence type="ECO:0000256" key="1">
    <source>
        <dbReference type="ARBA" id="ARBA00001964"/>
    </source>
</evidence>
<keyword evidence="7 8" id="KW-0670">Pyruvate</keyword>
<dbReference type="Pfam" id="PF02779">
    <property type="entry name" value="Transket_pyr"/>
    <property type="match status" value="1"/>
</dbReference>
<dbReference type="FunFam" id="3.40.50.920:FF:000001">
    <property type="entry name" value="Pyruvate dehydrogenase E1 beta subunit"/>
    <property type="match status" value="1"/>
</dbReference>
<evidence type="ECO:0000259" key="9">
    <source>
        <dbReference type="SMART" id="SM00861"/>
    </source>
</evidence>
<dbReference type="GO" id="GO:0006086">
    <property type="term" value="P:pyruvate decarboxylation to acetyl-CoA"/>
    <property type="evidence" value="ECO:0007669"/>
    <property type="project" value="InterPro"/>
</dbReference>
<dbReference type="InterPro" id="IPR029061">
    <property type="entry name" value="THDP-binding"/>
</dbReference>
<comment type="function">
    <text evidence="2">The branched-chain alpha-keto dehydrogenase complex catalyzes the overall conversion of alpha-keto acids to acyl-CoA and CO(2). It contains multiple copies of three enzymatic components: branched-chain alpha-keto acid decarboxylase (E1), lipoamide acyltransferase (E2) and lipoamide dehydrogenase (E3).</text>
</comment>
<dbReference type="Gene3D" id="3.40.50.970">
    <property type="match status" value="2"/>
</dbReference>
<dbReference type="CDD" id="cd02000">
    <property type="entry name" value="TPP_E1_PDC_ADC_BCADC"/>
    <property type="match status" value="1"/>
</dbReference>
<evidence type="ECO:0000256" key="3">
    <source>
        <dbReference type="ARBA" id="ARBA00003906"/>
    </source>
</evidence>
<dbReference type="Pfam" id="PF02780">
    <property type="entry name" value="Transketolase_C"/>
    <property type="match status" value="1"/>
</dbReference>
<evidence type="ECO:0000313" key="11">
    <source>
        <dbReference type="Proteomes" id="UP000241803"/>
    </source>
</evidence>
<dbReference type="NCBIfam" id="NF006667">
    <property type="entry name" value="PRK09212.1"/>
    <property type="match status" value="1"/>
</dbReference>
<sequence>MTSRLHINRHHLIEQLRQMLRIRRFEEKCAELYTQEKIRGFLHLYIGEEAIAVGVIAALSEDDQIVATYREHGHALARGMSMGTVLAEMYGRTNGCSRGRGGSMHLFDKDHHFYGGNAIVGGGLPLATGLAMANKKRQRDAIAVCFFGEGAVAEGEFHESLNLAALWQLPILFICENNRYAMGTALALSESKTNIAKKAESYGISAVQVDGMNVVDVEAATCDALDYIREQNKPFFIECQTYRFRGHSSFDTQLYRDKTEVAQWEKKGPVKKLIQWLQKNNHFHDQELKDMEAEIAQEVADAIAFAEAGAWEPIEELTRFVHSPTSQSAPPAITCTQQAAELTYREALHNSLSDALNDDPRIFLMGEDVGRYGGCYAVSKELIDQYGPDRVIDTPLCESGFVGVGIGAALGGMRPIVEVMTVNFSLLAMDQIINSAATLLHMSGGQFNVPLVIRMACGAGKQLAAQHSHSWENFYAHVPGLKVLSPATHNDARHMLAQALLDPDPVLIFEHVMLLNESGLVSSSADAPMHQAVVRRTGTDISLITYGGSLGKTLQAAEQLGSAGISAEVIDLRSLRPLDSKVIVASVSKTNRAVIIDEGWYTGSLAGEISAVIMEQAFWQLDAPVGRVCTAEVPIPYPHHLEQAAIPQIDKIISAARATFAARDLEERNRNPRHE</sequence>
<evidence type="ECO:0000256" key="4">
    <source>
        <dbReference type="ARBA" id="ARBA00011870"/>
    </source>
</evidence>
<dbReference type="PANTHER" id="PTHR43257">
    <property type="entry name" value="PYRUVATE DEHYDROGENASE E1 COMPONENT BETA SUBUNIT"/>
    <property type="match status" value="1"/>
</dbReference>
<dbReference type="InterPro" id="IPR005475">
    <property type="entry name" value="Transketolase-like_Pyr-bd"/>
</dbReference>
<keyword evidence="11" id="KW-1185">Reference proteome</keyword>
<comment type="cofactor">
    <cofactor evidence="1 8">
        <name>thiamine diphosphate</name>
        <dbReference type="ChEBI" id="CHEBI:58937"/>
    </cofactor>
</comment>
<keyword evidence="6 8" id="KW-0786">Thiamine pyrophosphate</keyword>
<evidence type="ECO:0000256" key="5">
    <source>
        <dbReference type="ARBA" id="ARBA00023002"/>
    </source>
</evidence>
<name>A0A2T3L438_9GAMM</name>
<comment type="function">
    <text evidence="3">E1 component of the 2-oxoglutarate dehydrogenase (OGDH) complex which catalyzes the decarboxylation of 2-oxoglutarate, the first step in the conversion of 2-oxoglutarate to succinyl-CoA and CO(2).</text>
</comment>
<dbReference type="Proteomes" id="UP000241803">
    <property type="component" value="Unassembled WGS sequence"/>
</dbReference>
<dbReference type="RefSeq" id="WP_107255219.1">
    <property type="nucleotide sequence ID" value="NZ_PYOC01000010.1"/>
</dbReference>
<evidence type="ECO:0000313" key="10">
    <source>
        <dbReference type="EMBL" id="PSV44099.1"/>
    </source>
</evidence>
<organism evidence="10 11">
    <name type="scientific">Photobacterium indicum</name>
    <dbReference type="NCBI Taxonomy" id="81447"/>
    <lineage>
        <taxon>Bacteria</taxon>
        <taxon>Pseudomonadati</taxon>
        <taxon>Pseudomonadota</taxon>
        <taxon>Gammaproteobacteria</taxon>
        <taxon>Vibrionales</taxon>
        <taxon>Vibrionaceae</taxon>
        <taxon>Photobacterium</taxon>
    </lineage>
</organism>
<dbReference type="Pfam" id="PF00676">
    <property type="entry name" value="E1_dh"/>
    <property type="match status" value="1"/>
</dbReference>
<evidence type="ECO:0000256" key="8">
    <source>
        <dbReference type="RuleBase" id="RU361139"/>
    </source>
</evidence>
<dbReference type="InterPro" id="IPR033248">
    <property type="entry name" value="Transketolase_C"/>
</dbReference>
<proteinExistence type="predicted"/>
<protein>
    <recommendedName>
        <fullName evidence="8">Pyruvate dehydrogenase E1 component subunit alpha</fullName>
        <ecNumber evidence="8">1.2.4.1</ecNumber>
    </recommendedName>
</protein>
<evidence type="ECO:0000256" key="2">
    <source>
        <dbReference type="ARBA" id="ARBA00002859"/>
    </source>
</evidence>
<dbReference type="GO" id="GO:0004739">
    <property type="term" value="F:pyruvate dehydrogenase (acetyl-transferring) activity"/>
    <property type="evidence" value="ECO:0007669"/>
    <property type="project" value="UniProtKB-UniRule"/>
</dbReference>
<dbReference type="Gene3D" id="3.40.50.920">
    <property type="match status" value="1"/>
</dbReference>
<dbReference type="EC" id="1.2.4.1" evidence="8"/>
<gene>
    <name evidence="8 10" type="primary">pdhA</name>
    <name evidence="10" type="ORF">C9J47_20805</name>
</gene>